<dbReference type="GeneID" id="34609066"/>
<gene>
    <name evidence="2" type="ORF">ASPZODRAFT_13081</name>
</gene>
<evidence type="ECO:0000313" key="2">
    <source>
        <dbReference type="EMBL" id="OJJ49977.1"/>
    </source>
</evidence>
<protein>
    <recommendedName>
        <fullName evidence="4">Ecp2 effector protein domain-containing protein</fullName>
    </recommendedName>
</protein>
<dbReference type="OrthoDB" id="4380184at2759"/>
<evidence type="ECO:0000313" key="3">
    <source>
        <dbReference type="Proteomes" id="UP000184188"/>
    </source>
</evidence>
<dbReference type="AlphaFoldDB" id="A0A1L9SSA3"/>
<dbReference type="Proteomes" id="UP000184188">
    <property type="component" value="Unassembled WGS sequence"/>
</dbReference>
<reference evidence="3" key="1">
    <citation type="journal article" date="2017" name="Genome Biol.">
        <title>Comparative genomics reveals high biological diversity and specific adaptations in the industrially and medically important fungal genus Aspergillus.</title>
        <authorList>
            <person name="de Vries R.P."/>
            <person name="Riley R."/>
            <person name="Wiebenga A."/>
            <person name="Aguilar-Osorio G."/>
            <person name="Amillis S."/>
            <person name="Uchima C.A."/>
            <person name="Anderluh G."/>
            <person name="Asadollahi M."/>
            <person name="Askin M."/>
            <person name="Barry K."/>
            <person name="Battaglia E."/>
            <person name="Bayram O."/>
            <person name="Benocci T."/>
            <person name="Braus-Stromeyer S.A."/>
            <person name="Caldana C."/>
            <person name="Canovas D."/>
            <person name="Cerqueira G.C."/>
            <person name="Chen F."/>
            <person name="Chen W."/>
            <person name="Choi C."/>
            <person name="Clum A."/>
            <person name="Dos Santos R.A."/>
            <person name="Damasio A.R."/>
            <person name="Diallinas G."/>
            <person name="Emri T."/>
            <person name="Fekete E."/>
            <person name="Flipphi M."/>
            <person name="Freyberg S."/>
            <person name="Gallo A."/>
            <person name="Gournas C."/>
            <person name="Habgood R."/>
            <person name="Hainaut M."/>
            <person name="Harispe M.L."/>
            <person name="Henrissat B."/>
            <person name="Hilden K.S."/>
            <person name="Hope R."/>
            <person name="Hossain A."/>
            <person name="Karabika E."/>
            <person name="Karaffa L."/>
            <person name="Karanyi Z."/>
            <person name="Krasevec N."/>
            <person name="Kuo A."/>
            <person name="Kusch H."/>
            <person name="LaButti K."/>
            <person name="Lagendijk E.L."/>
            <person name="Lapidus A."/>
            <person name="Levasseur A."/>
            <person name="Lindquist E."/>
            <person name="Lipzen A."/>
            <person name="Logrieco A.F."/>
            <person name="MacCabe A."/>
            <person name="Maekelae M.R."/>
            <person name="Malavazi I."/>
            <person name="Melin P."/>
            <person name="Meyer V."/>
            <person name="Mielnichuk N."/>
            <person name="Miskei M."/>
            <person name="Molnar A.P."/>
            <person name="Mule G."/>
            <person name="Ngan C.Y."/>
            <person name="Orejas M."/>
            <person name="Orosz E."/>
            <person name="Ouedraogo J.P."/>
            <person name="Overkamp K.M."/>
            <person name="Park H.-S."/>
            <person name="Perrone G."/>
            <person name="Piumi F."/>
            <person name="Punt P.J."/>
            <person name="Ram A.F."/>
            <person name="Ramon A."/>
            <person name="Rauscher S."/>
            <person name="Record E."/>
            <person name="Riano-Pachon D.M."/>
            <person name="Robert V."/>
            <person name="Roehrig J."/>
            <person name="Ruller R."/>
            <person name="Salamov A."/>
            <person name="Salih N.S."/>
            <person name="Samson R.A."/>
            <person name="Sandor E."/>
            <person name="Sanguinetti M."/>
            <person name="Schuetze T."/>
            <person name="Sepcic K."/>
            <person name="Shelest E."/>
            <person name="Sherlock G."/>
            <person name="Sophianopoulou V."/>
            <person name="Squina F.M."/>
            <person name="Sun H."/>
            <person name="Susca A."/>
            <person name="Todd R.B."/>
            <person name="Tsang A."/>
            <person name="Unkles S.E."/>
            <person name="van de Wiele N."/>
            <person name="van Rossen-Uffink D."/>
            <person name="Oliveira J.V."/>
            <person name="Vesth T.C."/>
            <person name="Visser J."/>
            <person name="Yu J.-H."/>
            <person name="Zhou M."/>
            <person name="Andersen M.R."/>
            <person name="Archer D.B."/>
            <person name="Baker S.E."/>
            <person name="Benoit I."/>
            <person name="Brakhage A.A."/>
            <person name="Braus G.H."/>
            <person name="Fischer R."/>
            <person name="Frisvad J.C."/>
            <person name="Goldman G.H."/>
            <person name="Houbraken J."/>
            <person name="Oakley B."/>
            <person name="Pocsi I."/>
            <person name="Scazzocchio C."/>
            <person name="Seiboth B."/>
            <person name="vanKuyk P.A."/>
            <person name="Wortman J."/>
            <person name="Dyer P.S."/>
            <person name="Grigoriev I.V."/>
        </authorList>
    </citation>
    <scope>NUCLEOTIDE SEQUENCE [LARGE SCALE GENOMIC DNA]</scope>
    <source>
        <strain evidence="3">CBS 506.65</strain>
    </source>
</reference>
<dbReference type="VEuPathDB" id="FungiDB:ASPZODRAFT_13081"/>
<organism evidence="2 3">
    <name type="scientific">Penicilliopsis zonata CBS 506.65</name>
    <dbReference type="NCBI Taxonomy" id="1073090"/>
    <lineage>
        <taxon>Eukaryota</taxon>
        <taxon>Fungi</taxon>
        <taxon>Dikarya</taxon>
        <taxon>Ascomycota</taxon>
        <taxon>Pezizomycotina</taxon>
        <taxon>Eurotiomycetes</taxon>
        <taxon>Eurotiomycetidae</taxon>
        <taxon>Eurotiales</taxon>
        <taxon>Aspergillaceae</taxon>
        <taxon>Penicilliopsis</taxon>
    </lineage>
</organism>
<dbReference type="EMBL" id="KV878337">
    <property type="protein sequence ID" value="OJJ49977.1"/>
    <property type="molecule type" value="Genomic_DNA"/>
</dbReference>
<feature type="chain" id="PRO_5012838079" description="Ecp2 effector protein domain-containing protein" evidence="1">
    <location>
        <begin position="21"/>
        <end position="173"/>
    </location>
</feature>
<proteinExistence type="predicted"/>
<feature type="signal peptide" evidence="1">
    <location>
        <begin position="1"/>
        <end position="20"/>
    </location>
</feature>
<keyword evidence="1" id="KW-0732">Signal</keyword>
<dbReference type="RefSeq" id="XP_022584487.1">
    <property type="nucleotide sequence ID" value="XM_022722601.1"/>
</dbReference>
<accession>A0A1L9SSA3</accession>
<evidence type="ECO:0008006" key="4">
    <source>
        <dbReference type="Google" id="ProtNLM"/>
    </source>
</evidence>
<sequence>MHFSKVLAIVAAIAPASVYGYAVANVDLNYWDACAAGEVPQDEPKHTSTVSVAQGSCQKMDVEQRWTVHGYSVDGWLITDDAKHECFGVTLYTSPDCTGKPQYVLPFEQGSDRANGVCMHMADLFSRDVSFQLECKSAKDMSGTVHQGTSPLAALNKGGDQGAGLPGLGALGL</sequence>
<name>A0A1L9SSA3_9EURO</name>
<evidence type="ECO:0000256" key="1">
    <source>
        <dbReference type="SAM" id="SignalP"/>
    </source>
</evidence>
<keyword evidence="3" id="KW-1185">Reference proteome</keyword>